<feature type="domain" description="Reverse transcriptase Ty1/copia-type" evidence="1">
    <location>
        <begin position="47"/>
        <end position="96"/>
    </location>
</feature>
<name>A0A5A7V5K7_CUCMM</name>
<sequence length="191" mass="21637">MKKKHPVSSVIGDISCGINMRKKNRLDYAKMITDVYFTSTIKTTSLQKPAYVNTMGTKWIFKNKIDDMGNVTQNKAQLISQGYSSIKGVDFGETFTCSSLKGFEDPSYPDHVNKLKRSLYGLKQELQAWYRKLSVFSLEQGFSRGGTDKSMFIKKTNNEFLVAQGIVMQIEFDVLKVEKVLLVGVSFWGTI</sequence>
<dbReference type="Proteomes" id="UP000321393">
    <property type="component" value="Unassembled WGS sequence"/>
</dbReference>
<gene>
    <name evidence="2" type="ORF">E6C27_scaffold7126G00010</name>
</gene>
<dbReference type="EMBL" id="SSTE01004560">
    <property type="protein sequence ID" value="KAA0062510.1"/>
    <property type="molecule type" value="Genomic_DNA"/>
</dbReference>
<accession>A0A5A7V5K7</accession>
<organism evidence="2 3">
    <name type="scientific">Cucumis melo var. makuwa</name>
    <name type="common">Oriental melon</name>
    <dbReference type="NCBI Taxonomy" id="1194695"/>
    <lineage>
        <taxon>Eukaryota</taxon>
        <taxon>Viridiplantae</taxon>
        <taxon>Streptophyta</taxon>
        <taxon>Embryophyta</taxon>
        <taxon>Tracheophyta</taxon>
        <taxon>Spermatophyta</taxon>
        <taxon>Magnoliopsida</taxon>
        <taxon>eudicotyledons</taxon>
        <taxon>Gunneridae</taxon>
        <taxon>Pentapetalae</taxon>
        <taxon>rosids</taxon>
        <taxon>fabids</taxon>
        <taxon>Cucurbitales</taxon>
        <taxon>Cucurbitaceae</taxon>
        <taxon>Benincaseae</taxon>
        <taxon>Cucumis</taxon>
    </lineage>
</organism>
<dbReference type="OrthoDB" id="5022336at2759"/>
<reference evidence="2 3" key="1">
    <citation type="submission" date="2019-08" db="EMBL/GenBank/DDBJ databases">
        <title>Draft genome sequences of two oriental melons (Cucumis melo L. var makuwa).</title>
        <authorList>
            <person name="Kwon S.-Y."/>
        </authorList>
    </citation>
    <scope>NUCLEOTIDE SEQUENCE [LARGE SCALE GENOMIC DNA]</scope>
    <source>
        <strain evidence="3">cv. SW 3</strain>
        <tissue evidence="2">Leaf</tissue>
    </source>
</reference>
<dbReference type="Pfam" id="PF07727">
    <property type="entry name" value="RVT_2"/>
    <property type="match status" value="2"/>
</dbReference>
<dbReference type="STRING" id="1194695.A0A5A7V5K7"/>
<proteinExistence type="predicted"/>
<evidence type="ECO:0000313" key="2">
    <source>
        <dbReference type="EMBL" id="KAA0062510.1"/>
    </source>
</evidence>
<evidence type="ECO:0000313" key="3">
    <source>
        <dbReference type="Proteomes" id="UP000321393"/>
    </source>
</evidence>
<evidence type="ECO:0000259" key="1">
    <source>
        <dbReference type="Pfam" id="PF07727"/>
    </source>
</evidence>
<dbReference type="AlphaFoldDB" id="A0A5A7V5K7"/>
<protein>
    <submittedName>
        <fullName evidence="2">Gag-pol polyprotein</fullName>
    </submittedName>
</protein>
<dbReference type="InterPro" id="IPR013103">
    <property type="entry name" value="RVT_2"/>
</dbReference>
<comment type="caution">
    <text evidence="2">The sequence shown here is derived from an EMBL/GenBank/DDBJ whole genome shotgun (WGS) entry which is preliminary data.</text>
</comment>
<feature type="domain" description="Reverse transcriptase Ty1/copia-type" evidence="1">
    <location>
        <begin position="102"/>
        <end position="163"/>
    </location>
</feature>